<keyword evidence="5" id="KW-1185">Reference proteome</keyword>
<dbReference type="InterPro" id="IPR029026">
    <property type="entry name" value="tRNA_m1G_MTases_N"/>
</dbReference>
<evidence type="ECO:0000313" key="4">
    <source>
        <dbReference type="EMBL" id="EEK16350.1"/>
    </source>
</evidence>
<dbReference type="GO" id="GO:0006396">
    <property type="term" value="P:RNA processing"/>
    <property type="evidence" value="ECO:0007669"/>
    <property type="project" value="InterPro"/>
</dbReference>
<dbReference type="eggNOG" id="COG0566">
    <property type="taxonomic scope" value="Bacteria"/>
</dbReference>
<feature type="domain" description="tRNA/rRNA methyltransferase SpoU type" evidence="3">
    <location>
        <begin position="27"/>
        <end position="170"/>
    </location>
</feature>
<dbReference type="GO" id="GO:0005829">
    <property type="term" value="C:cytosol"/>
    <property type="evidence" value="ECO:0007669"/>
    <property type="project" value="TreeGrafter"/>
</dbReference>
<dbReference type="CDD" id="cd18097">
    <property type="entry name" value="SpoU-like"/>
    <property type="match status" value="1"/>
</dbReference>
<name>C2MDC0_9PORP</name>
<proteinExistence type="predicted"/>
<protein>
    <submittedName>
        <fullName evidence="4">RNA methyltransferase, TrmH family</fullName>
    </submittedName>
</protein>
<dbReference type="PANTHER" id="PTHR46429">
    <property type="entry name" value="23S RRNA (GUANOSINE-2'-O-)-METHYLTRANSFERASE RLMB"/>
    <property type="match status" value="1"/>
</dbReference>
<dbReference type="SUPFAM" id="SSF75217">
    <property type="entry name" value="alpha/beta knot"/>
    <property type="match status" value="1"/>
</dbReference>
<dbReference type="EMBL" id="ACLR01000182">
    <property type="protein sequence ID" value="EEK16350.1"/>
    <property type="molecule type" value="Genomic_DNA"/>
</dbReference>
<dbReference type="GO" id="GO:0003723">
    <property type="term" value="F:RNA binding"/>
    <property type="evidence" value="ECO:0007669"/>
    <property type="project" value="InterPro"/>
</dbReference>
<dbReference type="Pfam" id="PF00588">
    <property type="entry name" value="SpoU_methylase"/>
    <property type="match status" value="1"/>
</dbReference>
<reference evidence="4 5" key="1">
    <citation type="submission" date="2009-04" db="EMBL/GenBank/DDBJ databases">
        <authorList>
            <person name="Sebastian Y."/>
            <person name="Madupu R."/>
            <person name="Durkin A.S."/>
            <person name="Torralba M."/>
            <person name="Methe B."/>
            <person name="Sutton G.G."/>
            <person name="Strausberg R.L."/>
            <person name="Nelson K.E."/>
        </authorList>
    </citation>
    <scope>NUCLEOTIDE SEQUENCE [LARGE SCALE GENOMIC DNA]</scope>
    <source>
        <strain evidence="4 5">60-3</strain>
    </source>
</reference>
<dbReference type="InterPro" id="IPR004441">
    <property type="entry name" value="rRNA_MeTrfase_TrmH"/>
</dbReference>
<sequence>MPIEKTSILEMQRLTTEEYHTASKVPLTILLDNVRSMHNVGSIFRTADAFRIEELLLVGITGCPPHPLLHKTAIGAEEAVPWRHLDSAIEALEQYRQEGRTILALEQTHQSITLGSQPALDDRGAVLIVGNEVHGVSDEVIQYADYCLEIPQYGTKHSLNVSVATGIAIYDLCTPYLERHHRLTQG</sequence>
<accession>C2MDC0</accession>
<keyword evidence="1 4" id="KW-0489">Methyltransferase</keyword>
<dbReference type="PANTHER" id="PTHR46429:SF1">
    <property type="entry name" value="23S RRNA (GUANOSINE-2'-O-)-METHYLTRANSFERASE RLMB"/>
    <property type="match status" value="1"/>
</dbReference>
<evidence type="ECO:0000313" key="5">
    <source>
        <dbReference type="Proteomes" id="UP000003303"/>
    </source>
</evidence>
<dbReference type="Proteomes" id="UP000003303">
    <property type="component" value="Unassembled WGS sequence"/>
</dbReference>
<dbReference type="OrthoDB" id="9795352at2"/>
<dbReference type="AlphaFoldDB" id="C2MDC0"/>
<dbReference type="STRING" id="596327.PORUE0001_0442"/>
<evidence type="ECO:0000256" key="1">
    <source>
        <dbReference type="ARBA" id="ARBA00022603"/>
    </source>
</evidence>
<evidence type="ECO:0000256" key="2">
    <source>
        <dbReference type="ARBA" id="ARBA00022679"/>
    </source>
</evidence>
<evidence type="ECO:0000259" key="3">
    <source>
        <dbReference type="Pfam" id="PF00588"/>
    </source>
</evidence>
<organism evidence="4 5">
    <name type="scientific">Porphyromonas uenonis 60-3</name>
    <dbReference type="NCBI Taxonomy" id="596327"/>
    <lineage>
        <taxon>Bacteria</taxon>
        <taxon>Pseudomonadati</taxon>
        <taxon>Bacteroidota</taxon>
        <taxon>Bacteroidia</taxon>
        <taxon>Bacteroidales</taxon>
        <taxon>Porphyromonadaceae</taxon>
        <taxon>Porphyromonas</taxon>
    </lineage>
</organism>
<gene>
    <name evidence="4" type="ORF">PORUE0001_0442</name>
</gene>
<dbReference type="InterPro" id="IPR001537">
    <property type="entry name" value="SpoU_MeTrfase"/>
</dbReference>
<dbReference type="GO" id="GO:0008173">
    <property type="term" value="F:RNA methyltransferase activity"/>
    <property type="evidence" value="ECO:0007669"/>
    <property type="project" value="InterPro"/>
</dbReference>
<dbReference type="RefSeq" id="WP_007365791.1">
    <property type="nucleotide sequence ID" value="NZ_ACLR01000182.1"/>
</dbReference>
<dbReference type="Gene3D" id="3.40.1280.10">
    <property type="match status" value="1"/>
</dbReference>
<keyword evidence="2 4" id="KW-0808">Transferase</keyword>
<dbReference type="InterPro" id="IPR029028">
    <property type="entry name" value="Alpha/beta_knot_MTases"/>
</dbReference>
<dbReference type="GO" id="GO:0032259">
    <property type="term" value="P:methylation"/>
    <property type="evidence" value="ECO:0007669"/>
    <property type="project" value="UniProtKB-KW"/>
</dbReference>
<comment type="caution">
    <text evidence="4">The sequence shown here is derived from an EMBL/GenBank/DDBJ whole genome shotgun (WGS) entry which is preliminary data.</text>
</comment>